<comment type="subcellular location">
    <subcellularLocation>
        <location evidence="1">Cell outer membrane</location>
    </subcellularLocation>
</comment>
<dbReference type="RefSeq" id="WP_197413659.1">
    <property type="nucleotide sequence ID" value="NZ_CP013264.1"/>
</dbReference>
<dbReference type="Gene3D" id="2.40.170.20">
    <property type="entry name" value="TonB-dependent receptor, beta-barrel domain"/>
    <property type="match status" value="1"/>
</dbReference>
<dbReference type="SUPFAM" id="SSF56935">
    <property type="entry name" value="Porins"/>
    <property type="match status" value="1"/>
</dbReference>
<name>A0A0S3EVK6_9SPHN</name>
<proteinExistence type="predicted"/>
<dbReference type="KEGG" id="sbd:ATN00_03180"/>
<dbReference type="STRING" id="1332080.ATN00_03180"/>
<dbReference type="InterPro" id="IPR000531">
    <property type="entry name" value="Beta-barrel_TonB"/>
</dbReference>
<evidence type="ECO:0000256" key="3">
    <source>
        <dbReference type="ARBA" id="ARBA00023237"/>
    </source>
</evidence>
<dbReference type="AlphaFoldDB" id="A0A0S3EVK6"/>
<feature type="domain" description="TonB-dependent receptor-like beta-barrel" evidence="4">
    <location>
        <begin position="8"/>
        <end position="79"/>
    </location>
</feature>
<sequence length="101" mass="11463">MMRITALDRTLQFNLAAFHYIYRDKQVRGLIVDPVFSQLEQPVNIPKARINGFELEITARPTERLTVRNAVTYVGSKVLDFTGINNERVLADYAGSARTCC</sequence>
<protein>
    <recommendedName>
        <fullName evidence="4">TonB-dependent receptor-like beta-barrel domain-containing protein</fullName>
    </recommendedName>
</protein>
<dbReference type="InterPro" id="IPR036942">
    <property type="entry name" value="Beta-barrel_TonB_sf"/>
</dbReference>
<keyword evidence="2" id="KW-0472">Membrane</keyword>
<reference evidence="5 6" key="1">
    <citation type="submission" date="2015-11" db="EMBL/GenBank/DDBJ databases">
        <title>A Two-component Flavoprotein Monooxygenase System MeaXY Responsible for para-Hydroxylation of 2-Methyl-6-ethylaniline and 2,6-Diethylaniline in Sphingobium baderi DE-13.</title>
        <authorList>
            <person name="Cheng M."/>
            <person name="Meng Q."/>
            <person name="Yang Y."/>
            <person name="Chu C."/>
            <person name="Yan X."/>
            <person name="He J."/>
            <person name="Li S."/>
        </authorList>
    </citation>
    <scope>NUCLEOTIDE SEQUENCE [LARGE SCALE GENOMIC DNA]</scope>
    <source>
        <strain evidence="5 6">DE-13</strain>
    </source>
</reference>
<gene>
    <name evidence="5" type="ORF">ATN00_03180</name>
</gene>
<dbReference type="EMBL" id="CP013264">
    <property type="protein sequence ID" value="ALR19461.1"/>
    <property type="molecule type" value="Genomic_DNA"/>
</dbReference>
<evidence type="ECO:0000256" key="2">
    <source>
        <dbReference type="ARBA" id="ARBA00023136"/>
    </source>
</evidence>
<keyword evidence="6" id="KW-1185">Reference proteome</keyword>
<accession>A0A0S3EVK6</accession>
<evidence type="ECO:0000256" key="1">
    <source>
        <dbReference type="ARBA" id="ARBA00004442"/>
    </source>
</evidence>
<dbReference type="Pfam" id="PF00593">
    <property type="entry name" value="TonB_dep_Rec_b-barrel"/>
    <property type="match status" value="1"/>
</dbReference>
<evidence type="ECO:0000313" key="6">
    <source>
        <dbReference type="Proteomes" id="UP000056968"/>
    </source>
</evidence>
<dbReference type="GO" id="GO:0009279">
    <property type="term" value="C:cell outer membrane"/>
    <property type="evidence" value="ECO:0007669"/>
    <property type="project" value="UniProtKB-SubCell"/>
</dbReference>
<dbReference type="Proteomes" id="UP000056968">
    <property type="component" value="Chromosome"/>
</dbReference>
<keyword evidence="3" id="KW-0998">Cell outer membrane</keyword>
<evidence type="ECO:0000259" key="4">
    <source>
        <dbReference type="Pfam" id="PF00593"/>
    </source>
</evidence>
<organism evidence="5 6">
    <name type="scientific">Sphingobium baderi</name>
    <dbReference type="NCBI Taxonomy" id="1332080"/>
    <lineage>
        <taxon>Bacteria</taxon>
        <taxon>Pseudomonadati</taxon>
        <taxon>Pseudomonadota</taxon>
        <taxon>Alphaproteobacteria</taxon>
        <taxon>Sphingomonadales</taxon>
        <taxon>Sphingomonadaceae</taxon>
        <taxon>Sphingobium</taxon>
    </lineage>
</organism>
<evidence type="ECO:0000313" key="5">
    <source>
        <dbReference type="EMBL" id="ALR19461.1"/>
    </source>
</evidence>